<sequence>MIPLTLDPWNGWILDDDGFLKDPAGNAFLPSDLNASFWARQLLQEQLEHPAPYAP</sequence>
<protein>
    <submittedName>
        <fullName evidence="1">Uncharacterized protein</fullName>
    </submittedName>
</protein>
<dbReference type="Pfam" id="PF12375">
    <property type="entry name" value="DUF3653"/>
    <property type="match status" value="1"/>
</dbReference>
<name>G2E8J8_9GAMM</name>
<reference evidence="1 2" key="1">
    <citation type="submission" date="2011-06" db="EMBL/GenBank/DDBJ databases">
        <title>The draft genome of Thiorhodococcus drewsii AZ1.</title>
        <authorList>
            <consortium name="US DOE Joint Genome Institute (JGI-PGF)"/>
            <person name="Lucas S."/>
            <person name="Han J."/>
            <person name="Lapidus A."/>
            <person name="Cheng J.-F."/>
            <person name="Goodwin L."/>
            <person name="Pitluck S."/>
            <person name="Peters L."/>
            <person name="Land M.L."/>
            <person name="Hauser L."/>
            <person name="Vogl K."/>
            <person name="Liu Z."/>
            <person name="Imhoff J."/>
            <person name="Thiel V."/>
            <person name="Frigaard N.-U."/>
            <person name="Bryant D.A."/>
            <person name="Woyke T.J."/>
        </authorList>
    </citation>
    <scope>NUCLEOTIDE SEQUENCE [LARGE SCALE GENOMIC DNA]</scope>
    <source>
        <strain evidence="1 2">AZ1</strain>
    </source>
</reference>
<dbReference type="InterPro" id="IPR021077">
    <property type="entry name" value="Phage_phi-Lf_Orf112"/>
</dbReference>
<organism evidence="1 2">
    <name type="scientific">Thiorhodococcus drewsii AZ1</name>
    <dbReference type="NCBI Taxonomy" id="765913"/>
    <lineage>
        <taxon>Bacteria</taxon>
        <taxon>Pseudomonadati</taxon>
        <taxon>Pseudomonadota</taxon>
        <taxon>Gammaproteobacteria</taxon>
        <taxon>Chromatiales</taxon>
        <taxon>Chromatiaceae</taxon>
        <taxon>Thiorhodococcus</taxon>
    </lineage>
</organism>
<evidence type="ECO:0000313" key="2">
    <source>
        <dbReference type="Proteomes" id="UP000004200"/>
    </source>
</evidence>
<dbReference type="AlphaFoldDB" id="G2E8J8"/>
<dbReference type="EMBL" id="AFWT01000086">
    <property type="protein sequence ID" value="EGV27576.1"/>
    <property type="molecule type" value="Genomic_DNA"/>
</dbReference>
<gene>
    <name evidence="1" type="ORF">ThidrDRAFT_4612</name>
</gene>
<comment type="caution">
    <text evidence="1">The sequence shown here is derived from an EMBL/GenBank/DDBJ whole genome shotgun (WGS) entry which is preliminary data.</text>
</comment>
<accession>G2E8J8</accession>
<proteinExistence type="predicted"/>
<dbReference type="Proteomes" id="UP000004200">
    <property type="component" value="Unassembled WGS sequence"/>
</dbReference>
<dbReference type="RefSeq" id="WP_007043323.1">
    <property type="nucleotide sequence ID" value="NZ_AFWT01000086.1"/>
</dbReference>
<keyword evidence="2" id="KW-1185">Reference proteome</keyword>
<dbReference type="STRING" id="765913.ThidrDRAFT_4612"/>
<evidence type="ECO:0000313" key="1">
    <source>
        <dbReference type="EMBL" id="EGV27576.1"/>
    </source>
</evidence>